<evidence type="ECO:0000259" key="3">
    <source>
        <dbReference type="PROSITE" id="PS50043"/>
    </source>
</evidence>
<dbReference type="InterPro" id="IPR016032">
    <property type="entry name" value="Sig_transdc_resp-reg_C-effctor"/>
</dbReference>
<keyword evidence="5" id="KW-1185">Reference proteome</keyword>
<dbReference type="SUPFAM" id="SSF48452">
    <property type="entry name" value="TPR-like"/>
    <property type="match status" value="1"/>
</dbReference>
<evidence type="ECO:0000313" key="4">
    <source>
        <dbReference type="EMBL" id="SCL21229.1"/>
    </source>
</evidence>
<evidence type="ECO:0000313" key="5">
    <source>
        <dbReference type="Proteomes" id="UP000198959"/>
    </source>
</evidence>
<proteinExistence type="predicted"/>
<dbReference type="SUPFAM" id="SSF46894">
    <property type="entry name" value="C-terminal effector domain of the bipartite response regulators"/>
    <property type="match status" value="1"/>
</dbReference>
<dbReference type="PANTHER" id="PTHR16305">
    <property type="entry name" value="TESTICULAR SOLUBLE ADENYLYL CYCLASE"/>
    <property type="match status" value="1"/>
</dbReference>
<feature type="domain" description="HTH luxR-type" evidence="3">
    <location>
        <begin position="895"/>
        <end position="960"/>
    </location>
</feature>
<keyword evidence="1" id="KW-0547">Nucleotide-binding</keyword>
<dbReference type="RefSeq" id="WP_091640035.1">
    <property type="nucleotide sequence ID" value="NZ_FMHW01000002.1"/>
</dbReference>
<name>A0A1C6RVZ7_9ACTN</name>
<dbReference type="InterPro" id="IPR000792">
    <property type="entry name" value="Tscrpt_reg_LuxR_C"/>
</dbReference>
<organism evidence="4 5">
    <name type="scientific">Micromonospora pallida</name>
    <dbReference type="NCBI Taxonomy" id="145854"/>
    <lineage>
        <taxon>Bacteria</taxon>
        <taxon>Bacillati</taxon>
        <taxon>Actinomycetota</taxon>
        <taxon>Actinomycetes</taxon>
        <taxon>Micromonosporales</taxon>
        <taxon>Micromonosporaceae</taxon>
        <taxon>Micromonospora</taxon>
    </lineage>
</organism>
<dbReference type="OrthoDB" id="5476461at2"/>
<dbReference type="CDD" id="cd06170">
    <property type="entry name" value="LuxR_C_like"/>
    <property type="match status" value="1"/>
</dbReference>
<dbReference type="PROSITE" id="PS00622">
    <property type="entry name" value="HTH_LUXR_1"/>
    <property type="match status" value="1"/>
</dbReference>
<dbReference type="SUPFAM" id="SSF52540">
    <property type="entry name" value="P-loop containing nucleoside triphosphate hydrolases"/>
    <property type="match status" value="1"/>
</dbReference>
<dbReference type="AlphaFoldDB" id="A0A1C6RVZ7"/>
<evidence type="ECO:0000256" key="1">
    <source>
        <dbReference type="ARBA" id="ARBA00022741"/>
    </source>
</evidence>
<dbReference type="GO" id="GO:0006355">
    <property type="term" value="P:regulation of DNA-templated transcription"/>
    <property type="evidence" value="ECO:0007669"/>
    <property type="project" value="InterPro"/>
</dbReference>
<sequence>MPLGPGATRPGALSDTLVGRQAELELLHSAIAAPPSLALIEGEAGIGKSRLVAELLATPRLAGVRRLVGQCEQLQEPLPLSPLLDAFRLARDELARSQALNPVIGTLAPLLPEIAPHLPPPLPPLPDPGAERHRTFRAAVALLDHLSPLVLVLEDVHWADSVTHDFLAFLASHLPRDLSVILTARTGAGRLPIREALARAPSGPARFVGLSPLSRPEVAELAAGILAAELPRTFADLLYEKTGGIPFVVEEVLRTLMERLPASEIPHRAEVLADLAVPTVLRDVVLHRLYSLDETAQEILGAAAIIGPVPDDRVLAEVTGRDLAEIAHALARAQAVGLLHEEDGHCRFRHALARQIVYESVPVSERRWLHLNAARALESGVGPKPAARLAHHFLHAGRTTEFVANVEAAADTALTHGNDATAARFLLQALEAGEPSRDTRVRLAVKLGRAAVDGLAHAEAVPILERLLATEPLPAPVRGELRFALGRLLRQHGEVRAGHLQIESAIDDLADQPALLGRALAVLTAPETVVERHVREHVARCDQAEDAARRSGDRDVDIAVRIARASLMLEQGDPGSWRLIDDLLHDDHLRSAPREHARACLNWAQAALHIGRLEPAEALLAEGRRVAGQAEYLRVAEVVELVTAAVDRAAGRWDGLVDRVRGLGGAAATFAAASLDSQLLHGALLAATGPTEEAVDRLVDVIAVAERVGAVWPLIPARTTLSRLLLTLDDAAGAAEHANAALAHVRTKGNWVWGAEPVLCLVDALHAQGRGGEAAELVDELAARLAGADAPIAQAALLTAQGVLARSRDEWGPADRLFDEARTTLKRAGLRYEEALAAERLGRLRCERDATDGGRLLESALRRYGALHADRDIARICQIMRRNGVPIPYPWRGGRPSLGQTLSSREREVALLAAEGRTNQEIAVELFLSRRTVESHVSSALRKLGYLSRKELAALSLDGGA</sequence>
<dbReference type="Gene3D" id="1.10.10.10">
    <property type="entry name" value="Winged helix-like DNA-binding domain superfamily/Winged helix DNA-binding domain"/>
    <property type="match status" value="1"/>
</dbReference>
<dbReference type="PANTHER" id="PTHR16305:SF35">
    <property type="entry name" value="TRANSCRIPTIONAL ACTIVATOR DOMAIN"/>
    <property type="match status" value="1"/>
</dbReference>
<dbReference type="PRINTS" id="PR00038">
    <property type="entry name" value="HTHLUXR"/>
</dbReference>
<dbReference type="InterPro" id="IPR036388">
    <property type="entry name" value="WH-like_DNA-bd_sf"/>
</dbReference>
<dbReference type="InterPro" id="IPR027417">
    <property type="entry name" value="P-loop_NTPase"/>
</dbReference>
<dbReference type="GO" id="GO:0005737">
    <property type="term" value="C:cytoplasm"/>
    <property type="evidence" value="ECO:0007669"/>
    <property type="project" value="TreeGrafter"/>
</dbReference>
<dbReference type="EMBL" id="FMHW01000002">
    <property type="protein sequence ID" value="SCL21229.1"/>
    <property type="molecule type" value="Genomic_DNA"/>
</dbReference>
<dbReference type="InterPro" id="IPR041664">
    <property type="entry name" value="AAA_16"/>
</dbReference>
<accession>A0A1C6RVZ7</accession>
<evidence type="ECO:0000256" key="2">
    <source>
        <dbReference type="ARBA" id="ARBA00022840"/>
    </source>
</evidence>
<dbReference type="GO" id="GO:0003677">
    <property type="term" value="F:DNA binding"/>
    <property type="evidence" value="ECO:0007669"/>
    <property type="project" value="InterPro"/>
</dbReference>
<dbReference type="GO" id="GO:0005524">
    <property type="term" value="F:ATP binding"/>
    <property type="evidence" value="ECO:0007669"/>
    <property type="project" value="UniProtKB-KW"/>
</dbReference>
<dbReference type="Gene3D" id="3.40.50.300">
    <property type="entry name" value="P-loop containing nucleotide triphosphate hydrolases"/>
    <property type="match status" value="1"/>
</dbReference>
<dbReference type="InterPro" id="IPR011990">
    <property type="entry name" value="TPR-like_helical_dom_sf"/>
</dbReference>
<dbReference type="Pfam" id="PF13191">
    <property type="entry name" value="AAA_16"/>
    <property type="match status" value="1"/>
</dbReference>
<dbReference type="STRING" id="145854.GA0074692_1122"/>
<dbReference type="PROSITE" id="PS50043">
    <property type="entry name" value="HTH_LUXR_2"/>
    <property type="match status" value="1"/>
</dbReference>
<reference evidence="5" key="1">
    <citation type="submission" date="2016-06" db="EMBL/GenBank/DDBJ databases">
        <authorList>
            <person name="Varghese N."/>
            <person name="Submissions Spin"/>
        </authorList>
    </citation>
    <scope>NUCLEOTIDE SEQUENCE [LARGE SCALE GENOMIC DNA]</scope>
    <source>
        <strain evidence="5">DSM 43817</strain>
    </source>
</reference>
<dbReference type="Proteomes" id="UP000198959">
    <property type="component" value="Unassembled WGS sequence"/>
</dbReference>
<protein>
    <submittedName>
        <fullName evidence="4">Predicted ATPase</fullName>
    </submittedName>
</protein>
<dbReference type="Pfam" id="PF00196">
    <property type="entry name" value="GerE"/>
    <property type="match status" value="1"/>
</dbReference>
<keyword evidence="2" id="KW-0067">ATP-binding</keyword>
<dbReference type="GO" id="GO:0004016">
    <property type="term" value="F:adenylate cyclase activity"/>
    <property type="evidence" value="ECO:0007669"/>
    <property type="project" value="TreeGrafter"/>
</dbReference>
<dbReference type="SMART" id="SM00421">
    <property type="entry name" value="HTH_LUXR"/>
    <property type="match status" value="1"/>
</dbReference>
<gene>
    <name evidence="4" type="ORF">GA0074692_1122</name>
</gene>